<dbReference type="EMBL" id="BAABME010018643">
    <property type="protein sequence ID" value="GAA0154543.1"/>
    <property type="molecule type" value="Genomic_DNA"/>
</dbReference>
<dbReference type="GO" id="GO:0048046">
    <property type="term" value="C:apoplast"/>
    <property type="evidence" value="ECO:0007669"/>
    <property type="project" value="UniProtKB-SubCell"/>
</dbReference>
<evidence type="ECO:0000256" key="1">
    <source>
        <dbReference type="ARBA" id="ARBA00004271"/>
    </source>
</evidence>
<evidence type="ECO:0000313" key="11">
    <source>
        <dbReference type="Proteomes" id="UP001454036"/>
    </source>
</evidence>
<evidence type="ECO:0000313" key="10">
    <source>
        <dbReference type="EMBL" id="GAA0154543.1"/>
    </source>
</evidence>
<gene>
    <name evidence="10" type="ORF">LIER_37909</name>
</gene>
<dbReference type="InterPro" id="IPR006045">
    <property type="entry name" value="Cupin_1"/>
</dbReference>
<evidence type="ECO:0000256" key="3">
    <source>
        <dbReference type="ARBA" id="ARBA00022523"/>
    </source>
</evidence>
<evidence type="ECO:0000256" key="4">
    <source>
        <dbReference type="ARBA" id="ARBA00022525"/>
    </source>
</evidence>
<feature type="domain" description="Cupin type-1" evidence="9">
    <location>
        <begin position="4"/>
        <end position="116"/>
    </location>
</feature>
<dbReference type="PANTHER" id="PTHR31238">
    <property type="entry name" value="GERMIN-LIKE PROTEIN SUBFAMILY 3 MEMBER 3"/>
    <property type="match status" value="1"/>
</dbReference>
<feature type="binding site" evidence="7">
    <location>
        <position position="63"/>
    </location>
    <ligand>
        <name>Mn(2+)</name>
        <dbReference type="ChEBI" id="CHEBI:29035"/>
    </ligand>
</feature>
<evidence type="ECO:0000256" key="5">
    <source>
        <dbReference type="ARBA" id="ARBA00022723"/>
    </source>
</evidence>
<dbReference type="SMART" id="SM00835">
    <property type="entry name" value="Cupin_1"/>
    <property type="match status" value="1"/>
</dbReference>
<comment type="subcellular location">
    <subcellularLocation>
        <location evidence="1 8">Secreted</location>
        <location evidence="1 8">Extracellular space</location>
        <location evidence="1 8">Apoplast</location>
    </subcellularLocation>
</comment>
<keyword evidence="3 8" id="KW-0052">Apoplast</keyword>
<dbReference type="PRINTS" id="PR00325">
    <property type="entry name" value="GERMIN"/>
</dbReference>
<evidence type="ECO:0000256" key="2">
    <source>
        <dbReference type="ARBA" id="ARBA00007456"/>
    </source>
</evidence>
<organism evidence="10 11">
    <name type="scientific">Lithospermum erythrorhizon</name>
    <name type="common">Purple gromwell</name>
    <name type="synonym">Lithospermum officinale var. erythrorhizon</name>
    <dbReference type="NCBI Taxonomy" id="34254"/>
    <lineage>
        <taxon>Eukaryota</taxon>
        <taxon>Viridiplantae</taxon>
        <taxon>Streptophyta</taxon>
        <taxon>Embryophyta</taxon>
        <taxon>Tracheophyta</taxon>
        <taxon>Spermatophyta</taxon>
        <taxon>Magnoliopsida</taxon>
        <taxon>eudicotyledons</taxon>
        <taxon>Gunneridae</taxon>
        <taxon>Pentapetalae</taxon>
        <taxon>asterids</taxon>
        <taxon>lamiids</taxon>
        <taxon>Boraginales</taxon>
        <taxon>Boraginaceae</taxon>
        <taxon>Boraginoideae</taxon>
        <taxon>Lithospermeae</taxon>
        <taxon>Lithospermum</taxon>
    </lineage>
</organism>
<dbReference type="AlphaFoldDB" id="A0AAV3PTY8"/>
<reference evidence="10 11" key="1">
    <citation type="submission" date="2024-01" db="EMBL/GenBank/DDBJ databases">
        <title>The complete chloroplast genome sequence of Lithospermum erythrorhizon: insights into the phylogenetic relationship among Boraginaceae species and the maternal lineages of purple gromwells.</title>
        <authorList>
            <person name="Okada T."/>
            <person name="Watanabe K."/>
        </authorList>
    </citation>
    <scope>NUCLEOTIDE SEQUENCE [LARGE SCALE GENOMIC DNA]</scope>
</reference>
<keyword evidence="11" id="KW-1185">Reference proteome</keyword>
<evidence type="ECO:0000256" key="6">
    <source>
        <dbReference type="ARBA" id="ARBA00023211"/>
    </source>
</evidence>
<keyword evidence="6 7" id="KW-0464">Manganese</keyword>
<dbReference type="InterPro" id="IPR001929">
    <property type="entry name" value="Germin"/>
</dbReference>
<keyword evidence="5 7" id="KW-0479">Metal-binding</keyword>
<comment type="caution">
    <text evidence="10">The sequence shown here is derived from an EMBL/GenBank/DDBJ whole genome shotgun (WGS) entry which is preliminary data.</text>
</comment>
<dbReference type="InterPro" id="IPR011051">
    <property type="entry name" value="RmlC_Cupin_sf"/>
</dbReference>
<dbReference type="InterPro" id="IPR014710">
    <property type="entry name" value="RmlC-like_jellyroll"/>
</dbReference>
<evidence type="ECO:0000259" key="9">
    <source>
        <dbReference type="SMART" id="SM00835"/>
    </source>
</evidence>
<evidence type="ECO:0000256" key="8">
    <source>
        <dbReference type="RuleBase" id="RU366015"/>
    </source>
</evidence>
<dbReference type="SUPFAM" id="SSF51182">
    <property type="entry name" value="RmlC-like cupins"/>
    <property type="match status" value="1"/>
</dbReference>
<keyword evidence="4 8" id="KW-0964">Secreted</keyword>
<accession>A0AAV3PTY8</accession>
<evidence type="ECO:0000256" key="7">
    <source>
        <dbReference type="PIRSR" id="PIRSR601929-2"/>
    </source>
</evidence>
<sequence length="123" mass="13396">MDKQFQLHQFFTPFWNEPSSHSPQSFRTLDGVLEVGLVDTNNKLFVQTLRAPDVLILPKGLVHYQINTRSDKSASALGMFGGASAGTVSLPKTIFGSGIPGEILAKAFKTDDDTITSLIKSNK</sequence>
<protein>
    <recommendedName>
        <fullName evidence="8">Germin-like protein</fullName>
    </recommendedName>
</protein>
<dbReference type="Proteomes" id="UP001454036">
    <property type="component" value="Unassembled WGS sequence"/>
</dbReference>
<proteinExistence type="inferred from homology"/>
<name>A0AAV3PTY8_LITER</name>
<dbReference type="Gene3D" id="2.60.120.10">
    <property type="entry name" value="Jelly Rolls"/>
    <property type="match status" value="1"/>
</dbReference>
<dbReference type="GO" id="GO:0030145">
    <property type="term" value="F:manganese ion binding"/>
    <property type="evidence" value="ECO:0007669"/>
    <property type="project" value="UniProtKB-UniRule"/>
</dbReference>
<dbReference type="Pfam" id="PF00190">
    <property type="entry name" value="Cupin_1"/>
    <property type="match status" value="1"/>
</dbReference>
<comment type="similarity">
    <text evidence="2 8">Belongs to the germin family.</text>
</comment>